<evidence type="ECO:0000313" key="1">
    <source>
        <dbReference type="EMBL" id="ORJ59306.1"/>
    </source>
</evidence>
<accession>A0A1X0Y2E1</accession>
<dbReference type="EMBL" id="NAAD01000012">
    <property type="protein sequence ID" value="ORJ59306.1"/>
    <property type="molecule type" value="Genomic_DNA"/>
</dbReference>
<dbReference type="Proteomes" id="UP000193136">
    <property type="component" value="Unassembled WGS sequence"/>
</dbReference>
<proteinExistence type="predicted"/>
<dbReference type="Pfam" id="PF09481">
    <property type="entry name" value="CRISPR_Cse1"/>
    <property type="match status" value="1"/>
</dbReference>
<evidence type="ECO:0000313" key="2">
    <source>
        <dbReference type="Proteomes" id="UP000193136"/>
    </source>
</evidence>
<dbReference type="NCBIfam" id="TIGR02547">
    <property type="entry name" value="casA_cse1"/>
    <property type="match status" value="1"/>
</dbReference>
<name>A0A1X0Y2E1_9BACT</name>
<dbReference type="OrthoDB" id="5392377at2"/>
<dbReference type="RefSeq" id="WP_085010736.1">
    <property type="nucleotide sequence ID" value="NZ_NAAD01000012.1"/>
</dbReference>
<dbReference type="CDD" id="cd09669">
    <property type="entry name" value="Cse1_I-E"/>
    <property type="match status" value="1"/>
</dbReference>
<organism evidence="1 2">
    <name type="scientific">Geothermobacter hydrogeniphilus</name>
    <dbReference type="NCBI Taxonomy" id="1969733"/>
    <lineage>
        <taxon>Bacteria</taxon>
        <taxon>Pseudomonadati</taxon>
        <taxon>Thermodesulfobacteriota</taxon>
        <taxon>Desulfuromonadia</taxon>
        <taxon>Desulfuromonadales</taxon>
        <taxon>Geothermobacteraceae</taxon>
        <taxon>Geothermobacter</taxon>
    </lineage>
</organism>
<dbReference type="AlphaFoldDB" id="A0A1X0Y2E1"/>
<dbReference type="NCBIfam" id="NF007247">
    <property type="entry name" value="PRK09693.1"/>
    <property type="match status" value="1"/>
</dbReference>
<reference evidence="1 2" key="1">
    <citation type="submission" date="2017-03" db="EMBL/GenBank/DDBJ databases">
        <title>Genome sequence of Geothermobacter sp. EPR-M, Deep-Sea Iron Reducer.</title>
        <authorList>
            <person name="Tully B."/>
            <person name="Savalia P."/>
            <person name="Abuyen K."/>
            <person name="Baughan C."/>
            <person name="Romero E."/>
            <person name="Ronkowski C."/>
            <person name="Torres B."/>
            <person name="Tremblay J."/>
            <person name="Trujillo A."/>
            <person name="Tyler M."/>
            <person name="Perez-Rodriguez I."/>
            <person name="Amend J."/>
        </authorList>
    </citation>
    <scope>NUCLEOTIDE SEQUENCE [LARGE SCALE GENOMIC DNA]</scope>
    <source>
        <strain evidence="1 2">EPR-M</strain>
    </source>
</reference>
<dbReference type="STRING" id="1969733.B5V00_10455"/>
<gene>
    <name evidence="1" type="ORF">B5V00_10455</name>
</gene>
<sequence length="503" mass="56112">MNLLTDPWIPARPQGRATAQKLTLRQLLCEDERWELRLPRDDMEMATLQLLICLTQALATPADLPELKRRIMKPLGQQEFNAAYTPFADWFRLDHPQYPFMQVRGVKAKEPTPMDKLLAGLTGATNSCFVNQSGLGEGLCPACAAIALFNQAMNVPGFGGGFKASLRGSAPVTTLVQGEHLRQTIWLNVLSTESVEALLPWHRQTEDQKPTWIAPIKSETFSSRSIGFLRGLFWQPAHIELLPAESVGDCSCCGQGDTEVYRGFNKAKFNYTVTGIWPHPHGARTSTVKKGEQEEKFVSFTTEAPSWTQLGRFVARRAFVDAKTPGQEPAAVIRQAQKLGVRLTLCIGGYRNNQASILERRHELLPLGEGWNSKPQIVQDVVDTAIGYRDALNKSLYSFFKGGGSKGAGLPIHEFGKAQFYRRTEEAILDSLARLDFSNPRPVLLALQKKLDTEVRGLFEEAVRPYLNDPNLIHTMAVSRRTLYKNLNVLKPQQEGGVDGKRN</sequence>
<dbReference type="InterPro" id="IPR013381">
    <property type="entry name" value="CRISPR-assoc_prot_Cse1"/>
</dbReference>
<keyword evidence="2" id="KW-1185">Reference proteome</keyword>
<comment type="caution">
    <text evidence="1">The sequence shown here is derived from an EMBL/GenBank/DDBJ whole genome shotgun (WGS) entry which is preliminary data.</text>
</comment>
<protein>
    <submittedName>
        <fullName evidence="1">Type I-E CRISPR-associated protein Cse1/CasA</fullName>
    </submittedName>
</protein>